<name>A0A397HCF7_9GLOM</name>
<sequence>MEGPATSDHNSTSPWISVVERDAIPRQDLNDARGLNHMIKLDEPKLNQTRIPPASTDRRRGHIDLSRARRGLRAEDPIVANYNIMYIIFVIYHGLHPETL</sequence>
<evidence type="ECO:0000256" key="1">
    <source>
        <dbReference type="SAM" id="Phobius"/>
    </source>
</evidence>
<feature type="transmembrane region" description="Helical" evidence="1">
    <location>
        <begin position="78"/>
        <end position="95"/>
    </location>
</feature>
<protein>
    <submittedName>
        <fullName evidence="2">Uncharacterized protein</fullName>
    </submittedName>
</protein>
<dbReference type="AlphaFoldDB" id="A0A397HCF7"/>
<keyword evidence="3" id="KW-1185">Reference proteome</keyword>
<proteinExistence type="predicted"/>
<gene>
    <name evidence="2" type="ORF">Glove_362g75</name>
</gene>
<dbReference type="Proteomes" id="UP000266861">
    <property type="component" value="Unassembled WGS sequence"/>
</dbReference>
<accession>A0A397HCF7</accession>
<dbReference type="EMBL" id="PQFF01000328">
    <property type="protein sequence ID" value="RHZ59668.1"/>
    <property type="molecule type" value="Genomic_DNA"/>
</dbReference>
<comment type="caution">
    <text evidence="2">The sequence shown here is derived from an EMBL/GenBank/DDBJ whole genome shotgun (WGS) entry which is preliminary data.</text>
</comment>
<keyword evidence="1" id="KW-0472">Membrane</keyword>
<reference evidence="2 3" key="1">
    <citation type="submission" date="2018-08" db="EMBL/GenBank/DDBJ databases">
        <title>Genome and evolution of the arbuscular mycorrhizal fungus Diversispora epigaea (formerly Glomus versiforme) and its bacterial endosymbionts.</title>
        <authorList>
            <person name="Sun X."/>
            <person name="Fei Z."/>
            <person name="Harrison M."/>
        </authorList>
    </citation>
    <scope>NUCLEOTIDE SEQUENCE [LARGE SCALE GENOMIC DNA]</scope>
    <source>
        <strain evidence="2 3">IT104</strain>
    </source>
</reference>
<evidence type="ECO:0000313" key="3">
    <source>
        <dbReference type="Proteomes" id="UP000266861"/>
    </source>
</evidence>
<keyword evidence="1" id="KW-1133">Transmembrane helix</keyword>
<dbReference type="OrthoDB" id="2420068at2759"/>
<evidence type="ECO:0000313" key="2">
    <source>
        <dbReference type="EMBL" id="RHZ59668.1"/>
    </source>
</evidence>
<organism evidence="2 3">
    <name type="scientific">Diversispora epigaea</name>
    <dbReference type="NCBI Taxonomy" id="1348612"/>
    <lineage>
        <taxon>Eukaryota</taxon>
        <taxon>Fungi</taxon>
        <taxon>Fungi incertae sedis</taxon>
        <taxon>Mucoromycota</taxon>
        <taxon>Glomeromycotina</taxon>
        <taxon>Glomeromycetes</taxon>
        <taxon>Diversisporales</taxon>
        <taxon>Diversisporaceae</taxon>
        <taxon>Diversispora</taxon>
    </lineage>
</organism>
<keyword evidence="1" id="KW-0812">Transmembrane</keyword>